<dbReference type="STRING" id="338966.Ppro_2263"/>
<dbReference type="Proteomes" id="UP000006732">
    <property type="component" value="Chromosome"/>
</dbReference>
<dbReference type="AlphaFoldDB" id="A1ARA0"/>
<reference evidence="3 4" key="1">
    <citation type="submission" date="2006-10" db="EMBL/GenBank/DDBJ databases">
        <title>Complete sequence of chromosome of Pelobacter propionicus DSM 2379.</title>
        <authorList>
            <consortium name="US DOE Joint Genome Institute"/>
            <person name="Copeland A."/>
            <person name="Lucas S."/>
            <person name="Lapidus A."/>
            <person name="Barry K."/>
            <person name="Detter J.C."/>
            <person name="Glavina del Rio T."/>
            <person name="Hammon N."/>
            <person name="Israni S."/>
            <person name="Dalin E."/>
            <person name="Tice H."/>
            <person name="Pitluck S."/>
            <person name="Saunders E."/>
            <person name="Brettin T."/>
            <person name="Bruce D."/>
            <person name="Han C."/>
            <person name="Tapia R."/>
            <person name="Schmutz J."/>
            <person name="Larimer F."/>
            <person name="Land M."/>
            <person name="Hauser L."/>
            <person name="Kyrpides N."/>
            <person name="Kim E."/>
            <person name="Lovley D."/>
            <person name="Richardson P."/>
        </authorList>
    </citation>
    <scope>NUCLEOTIDE SEQUENCE [LARGE SCALE GENOMIC DNA]</scope>
    <source>
        <strain evidence="4">DSM 2379 / NBRC 103807 / OttBd1</strain>
    </source>
</reference>
<gene>
    <name evidence="3" type="ordered locus">Ppro_2263</name>
</gene>
<evidence type="ECO:0000313" key="4">
    <source>
        <dbReference type="Proteomes" id="UP000006732"/>
    </source>
</evidence>
<feature type="signal peptide" evidence="2">
    <location>
        <begin position="1"/>
        <end position="21"/>
    </location>
</feature>
<evidence type="ECO:0000256" key="2">
    <source>
        <dbReference type="SAM" id="SignalP"/>
    </source>
</evidence>
<feature type="chain" id="PRO_5002632330" evidence="2">
    <location>
        <begin position="22"/>
        <end position="213"/>
    </location>
</feature>
<dbReference type="OrthoDB" id="5396420at2"/>
<sequence length="213" mass="25578">MKKRFMLFCAAALSVPMSALAGVNVNVNLGIPAPVVVAAPPAVVFASPPLFLVPPSLGIYVGVGIPYDIVYVDDFYYLNYRNAWYRSNHYNGPWAGVRQERLPLVVRRQGVEYIRVRRDREYQGYRRDHDHYRGRYFRPDQGGRPVFVDTRRRDWKEERKQDRREMKFEHKQEQREMKFDHKQEQRAMKDLQKRENREMKNDRRQDRDHGRHR</sequence>
<dbReference type="RefSeq" id="WP_011736130.1">
    <property type="nucleotide sequence ID" value="NC_008609.1"/>
</dbReference>
<protein>
    <submittedName>
        <fullName evidence="3">Uncharacterized protein</fullName>
    </submittedName>
</protein>
<proteinExistence type="predicted"/>
<name>A1ARA0_PELPD</name>
<feature type="region of interest" description="Disordered" evidence="1">
    <location>
        <begin position="159"/>
        <end position="213"/>
    </location>
</feature>
<dbReference type="HOGENOM" id="CLU_067281_1_0_7"/>
<dbReference type="EMBL" id="CP000482">
    <property type="protein sequence ID" value="ABK99870.1"/>
    <property type="molecule type" value="Genomic_DNA"/>
</dbReference>
<dbReference type="KEGG" id="ppd:Ppro_2263"/>
<keyword evidence="2" id="KW-0732">Signal</keyword>
<dbReference type="eggNOG" id="ENOG5033C1K">
    <property type="taxonomic scope" value="Bacteria"/>
</dbReference>
<evidence type="ECO:0000256" key="1">
    <source>
        <dbReference type="SAM" id="MobiDB-lite"/>
    </source>
</evidence>
<organism evidence="3 4">
    <name type="scientific">Pelobacter propionicus (strain DSM 2379 / NBRC 103807 / OttBd1)</name>
    <dbReference type="NCBI Taxonomy" id="338966"/>
    <lineage>
        <taxon>Bacteria</taxon>
        <taxon>Pseudomonadati</taxon>
        <taxon>Thermodesulfobacteriota</taxon>
        <taxon>Desulfuromonadia</taxon>
        <taxon>Desulfuromonadales</taxon>
        <taxon>Desulfuromonadaceae</taxon>
        <taxon>Pelobacter</taxon>
    </lineage>
</organism>
<keyword evidence="4" id="KW-1185">Reference proteome</keyword>
<evidence type="ECO:0000313" key="3">
    <source>
        <dbReference type="EMBL" id="ABK99870.1"/>
    </source>
</evidence>
<accession>A1ARA0</accession>